<reference evidence="2" key="1">
    <citation type="journal article" date="2019" name="Int. J. Syst. Evol. Microbiol.">
        <title>The Global Catalogue of Microorganisms (GCM) 10K type strain sequencing project: providing services to taxonomists for standard genome sequencing and annotation.</title>
        <authorList>
            <consortium name="The Broad Institute Genomics Platform"/>
            <consortium name="The Broad Institute Genome Sequencing Center for Infectious Disease"/>
            <person name="Wu L."/>
            <person name="Ma J."/>
        </authorList>
    </citation>
    <scope>NUCLEOTIDE SEQUENCE [LARGE SCALE GENOMIC DNA]</scope>
    <source>
        <strain evidence="2">JCM 31405</strain>
    </source>
</reference>
<proteinExistence type="predicted"/>
<name>A0ABQ2S1K2_9DEIO</name>
<sequence>MYMINIGGVQLSLLPPEEAVTLSGGERPITERRTLSGAVIATRPARAGARRLTIEAPDTFVISQADADAIQALPDTWTLSITGFKLSGTFTGCTFEVPPQFPSSGDGLCGYSLSIYIPQQ</sequence>
<gene>
    <name evidence="1" type="ORF">GCM10008960_09480</name>
</gene>
<dbReference type="EMBL" id="BMQN01000001">
    <property type="protein sequence ID" value="GGR84546.1"/>
    <property type="molecule type" value="Genomic_DNA"/>
</dbReference>
<dbReference type="Proteomes" id="UP000644548">
    <property type="component" value="Unassembled WGS sequence"/>
</dbReference>
<protein>
    <submittedName>
        <fullName evidence="1">Uncharacterized protein</fullName>
    </submittedName>
</protein>
<comment type="caution">
    <text evidence="1">The sequence shown here is derived from an EMBL/GenBank/DDBJ whole genome shotgun (WGS) entry which is preliminary data.</text>
</comment>
<evidence type="ECO:0000313" key="2">
    <source>
        <dbReference type="Proteomes" id="UP000644548"/>
    </source>
</evidence>
<keyword evidence="2" id="KW-1185">Reference proteome</keyword>
<evidence type="ECO:0000313" key="1">
    <source>
        <dbReference type="EMBL" id="GGR84546.1"/>
    </source>
</evidence>
<dbReference type="RefSeq" id="WP_189071948.1">
    <property type="nucleotide sequence ID" value="NZ_BMQN01000001.1"/>
</dbReference>
<organism evidence="1 2">
    <name type="scientific">Deinococcus sedimenti</name>
    <dbReference type="NCBI Taxonomy" id="1867090"/>
    <lineage>
        <taxon>Bacteria</taxon>
        <taxon>Thermotogati</taxon>
        <taxon>Deinococcota</taxon>
        <taxon>Deinococci</taxon>
        <taxon>Deinococcales</taxon>
        <taxon>Deinococcaceae</taxon>
        <taxon>Deinococcus</taxon>
    </lineage>
</organism>
<accession>A0ABQ2S1K2</accession>